<proteinExistence type="predicted"/>
<evidence type="ECO:0000313" key="3">
    <source>
        <dbReference type="Proteomes" id="UP000005317"/>
    </source>
</evidence>
<organism evidence="2 3">
    <name type="scientific">Thiothrix nivea (strain ATCC 35100 / DSM 5205 / JP2)</name>
    <dbReference type="NCBI Taxonomy" id="870187"/>
    <lineage>
        <taxon>Bacteria</taxon>
        <taxon>Pseudomonadati</taxon>
        <taxon>Pseudomonadota</taxon>
        <taxon>Gammaproteobacteria</taxon>
        <taxon>Thiotrichales</taxon>
        <taxon>Thiotrichaceae</taxon>
        <taxon>Thiothrix</taxon>
    </lineage>
</organism>
<evidence type="ECO:0000313" key="2">
    <source>
        <dbReference type="EMBL" id="EIJ33311.1"/>
    </source>
</evidence>
<dbReference type="InterPro" id="IPR013783">
    <property type="entry name" value="Ig-like_fold"/>
</dbReference>
<evidence type="ECO:0000259" key="1">
    <source>
        <dbReference type="Pfam" id="PF24801"/>
    </source>
</evidence>
<gene>
    <name evidence="2" type="ORF">Thini_0674</name>
</gene>
<dbReference type="RefSeq" id="WP_002707265.1">
    <property type="nucleotide sequence ID" value="NZ_JH651384.1"/>
</dbReference>
<dbReference type="Gene3D" id="2.60.40.10">
    <property type="entry name" value="Immunoglobulins"/>
    <property type="match status" value="1"/>
</dbReference>
<dbReference type="EMBL" id="JH651384">
    <property type="protein sequence ID" value="EIJ33311.1"/>
    <property type="molecule type" value="Genomic_DNA"/>
</dbReference>
<dbReference type="Proteomes" id="UP000005317">
    <property type="component" value="Unassembled WGS sequence"/>
</dbReference>
<keyword evidence="3" id="KW-1185">Reference proteome</keyword>
<protein>
    <recommendedName>
        <fullName evidence="1">Tip attachment protein J HDII-ins2 domain-containing protein</fullName>
    </recommendedName>
</protein>
<dbReference type="OrthoDB" id="6243207at2"/>
<feature type="domain" description="Tip attachment protein J HDII-ins2" evidence="1">
    <location>
        <begin position="266"/>
        <end position="365"/>
    </location>
</feature>
<dbReference type="Pfam" id="PF24801">
    <property type="entry name" value="FNIII-A_GpJ"/>
    <property type="match status" value="1"/>
</dbReference>
<sequence>MPVIYESRNPLGDINAATAHEVMVGATPMGWYQQQPDLDGKVVICFINQVPVMRAEWSSALGSGDVALFVVLPRGGNSNPLRLILMLAVMTFAAWAVGPAGLGLNGLAAAGVKLGITMVGSMLVNQIMPTPALPSTQQTPEPSPTYSLRGQSNMARLGQPIPAHYGRHIIWPDLISRPYYEYEADEQWYNIICCAGWGKISAELWKFGDIDIMAMPAADVQYQIAYPGQQITIIPNTVYTSADLAGTELTDVASASSYANPPSSVVTQLAVDIAFNGLGYINNSGGVDSRTVSIEIQAQRVDDAGTALGSWTTLKTEVFTAGTVDTIRRTVKMTVAAGRYAVHLRRTTAKSTDTRTRDAAIWGGLRGYDFSPRNYGDVTLVACRIKATKVLSEQSLQQLNFVGTRWLQKWTGSAWAALAASRSIVWAFADLYLSANAGRQTADTLLLAELKTLDAQLDALGHYFDYRFDQGGMKLGEAMQIAARAGRSLMFQSSGYWRMVRDKTQTTPVQMFTADNIKDFHVDIQAPQDYEPDALVGQFIDSDTWQTDTLTYTEVASPVNPENVDFPGITGRTHAWSELVYLWRANRRRETGYLVTGMEGRIPTLYDLVAVCPDGINWGYWGILYSNTSISNPLPFSSGKMMLRNSTGGTMGVYSITVTGGGYTVSGLPAQTYNNEKEPIYYIAGETTADIINCRVTGVKPQDNDMVRIDFVVEDSNVYATDPDAPPAPVDNGGGIIGDVLDLPWFRSSVSPDGDKYAVNLTWGAVNAASSYVVDARPDTSSAWSRIFADAKLACTHSVTAGVWHYRAAAISGQAGPYSLLDVTVGSDAITLPPPAAAIESAWTGAVLRIKWTLVAGAAKYRVIVYDTATMTARRTRDVVGDNWQYTYQDATDDGGPWRALTIRVWSLDATGNLSATYSTVVASNPQAAALTGIAVTAFAGVVSITYTWPTGTDMAGVLVYMSPTSGFTPSAATLKYDGQDAVIGIPVTYGSTWYVKVAAYDLWGKDSLTYSSQYAVTAALINPVDLVDGLEPVQIVTSLPAVGTWTGSKVISLNGVLYQLINGAWEPMVDAGKLSGQINPQQLVDGLEPVQIVTSLPAVGTWTGSKVISLNGVLYQIISGAWTPLVDASKLSGMITATQITDGAISTPKLAANAVTANELAANSVIAAKIQAGAISADKIAANAISSDKIAANAITATKIAAGVVTAGALATDSVIAAKIQAGAISADKIAANAIATDKLMANAVTSDKISVSQLSAISAAMGVVTTGKMQNASGRAVFNLDASGSTNFIQFKNAAGDSLFNVNADGKCGFTGALGIRDPESGLQLFAVGQQSDYQSYITDAQNPTTANGSVAFVGPSSHAAHPVARRCRSSTFPGYNGQNLTILVTATAVVDHHFSLWYAYYNENVWRHLVGTYDPVGGDGSVTLTHVASLSLANNDALLFCCTSSDSAKAVYDSGKKYLRNLSISAAAVNI</sequence>
<dbReference type="NCBIfam" id="NF040662">
    <property type="entry name" value="attach_TipJ_rel"/>
    <property type="match status" value="1"/>
</dbReference>
<name>A0A656H956_THINJ</name>
<accession>A0A656H956</accession>
<dbReference type="InterPro" id="IPR055385">
    <property type="entry name" value="GpJ_HDII-ins2"/>
</dbReference>
<reference evidence="3" key="1">
    <citation type="journal article" date="2011" name="Stand. Genomic Sci.">
        <title>Genome sequence of the filamentous, gliding Thiothrix nivea neotype strain (JP2(T)).</title>
        <authorList>
            <person name="Lapidus A."/>
            <person name="Nolan M."/>
            <person name="Lucas S."/>
            <person name="Glavina Del Rio T."/>
            <person name="Tice H."/>
            <person name="Cheng J.F."/>
            <person name="Tapia R."/>
            <person name="Han C."/>
            <person name="Goodwin L."/>
            <person name="Pitluck S."/>
            <person name="Liolios K."/>
            <person name="Pagani I."/>
            <person name="Ivanova N."/>
            <person name="Huntemann M."/>
            <person name="Mavromatis K."/>
            <person name="Mikhailova N."/>
            <person name="Pati A."/>
            <person name="Chen A."/>
            <person name="Palaniappan K."/>
            <person name="Land M."/>
            <person name="Brambilla E.M."/>
            <person name="Rohde M."/>
            <person name="Abt B."/>
            <person name="Verbarg S."/>
            <person name="Goker M."/>
            <person name="Bristow J."/>
            <person name="Eisen J.A."/>
            <person name="Markowitz V."/>
            <person name="Hugenholtz P."/>
            <person name="Kyrpides N.C."/>
            <person name="Klenk H.P."/>
            <person name="Woyke T."/>
        </authorList>
    </citation>
    <scope>NUCLEOTIDE SEQUENCE [LARGE SCALE GENOMIC DNA]</scope>
    <source>
        <strain evidence="3">ATCC 35100 / DSM 5205 / JP2</strain>
    </source>
</reference>